<sequence>MEGFARTLRDVEIALKSLSLDSNMVQSEKVGTDQNGETSASHVYLNTQKPLLDTPIKKHKGRDPGRKLPWFEKGGKKKKNVSKKASRGGRKKQGTTNSDISSNERNIQTENISQVPNGFIGQPSAYIYDQQLLLNQDHFADRFHHHLNGNRGYQPYYSNQEPFVVENNFLIPQYDGATTSGNQLQQGGTNHFEAPRQDHGGVAIDLNQFYDFSSES</sequence>
<accession>A0A7J6UYU6</accession>
<dbReference type="EMBL" id="JABWDY010041167">
    <property type="protein sequence ID" value="KAF5177601.1"/>
    <property type="molecule type" value="Genomic_DNA"/>
</dbReference>
<feature type="compositionally biased region" description="Polar residues" evidence="1">
    <location>
        <begin position="32"/>
        <end position="49"/>
    </location>
</feature>
<dbReference type="AlphaFoldDB" id="A0A7J6UYU6"/>
<evidence type="ECO:0000313" key="3">
    <source>
        <dbReference type="Proteomes" id="UP000554482"/>
    </source>
</evidence>
<organism evidence="2 3">
    <name type="scientific">Thalictrum thalictroides</name>
    <name type="common">Rue-anemone</name>
    <name type="synonym">Anemone thalictroides</name>
    <dbReference type="NCBI Taxonomy" id="46969"/>
    <lineage>
        <taxon>Eukaryota</taxon>
        <taxon>Viridiplantae</taxon>
        <taxon>Streptophyta</taxon>
        <taxon>Embryophyta</taxon>
        <taxon>Tracheophyta</taxon>
        <taxon>Spermatophyta</taxon>
        <taxon>Magnoliopsida</taxon>
        <taxon>Ranunculales</taxon>
        <taxon>Ranunculaceae</taxon>
        <taxon>Thalictroideae</taxon>
        <taxon>Thalictrum</taxon>
    </lineage>
</organism>
<evidence type="ECO:0000313" key="2">
    <source>
        <dbReference type="EMBL" id="KAF5177601.1"/>
    </source>
</evidence>
<name>A0A7J6UYU6_THATH</name>
<feature type="compositionally biased region" description="Basic residues" evidence="1">
    <location>
        <begin position="75"/>
        <end position="93"/>
    </location>
</feature>
<reference evidence="2 3" key="1">
    <citation type="submission" date="2020-06" db="EMBL/GenBank/DDBJ databases">
        <title>Transcriptomic and genomic resources for Thalictrum thalictroides and T. hernandezii: Facilitating candidate gene discovery in an emerging model plant lineage.</title>
        <authorList>
            <person name="Arias T."/>
            <person name="Riano-Pachon D.M."/>
            <person name="Di Stilio V.S."/>
        </authorList>
    </citation>
    <scope>NUCLEOTIDE SEQUENCE [LARGE SCALE GENOMIC DNA]</scope>
    <source>
        <strain evidence="3">cv. WT478/WT964</strain>
        <tissue evidence="2">Leaves</tissue>
    </source>
</reference>
<keyword evidence="3" id="KW-1185">Reference proteome</keyword>
<feature type="compositionally biased region" description="Basic and acidic residues" evidence="1">
    <location>
        <begin position="62"/>
        <end position="74"/>
    </location>
</feature>
<feature type="region of interest" description="Disordered" evidence="1">
    <location>
        <begin position="27"/>
        <end position="115"/>
    </location>
</feature>
<protein>
    <submittedName>
        <fullName evidence="2">Uncharacterized protein</fullName>
    </submittedName>
</protein>
<dbReference type="OrthoDB" id="1991437at2759"/>
<gene>
    <name evidence="2" type="ORF">FRX31_032812</name>
</gene>
<feature type="compositionally biased region" description="Polar residues" evidence="1">
    <location>
        <begin position="94"/>
        <end position="115"/>
    </location>
</feature>
<comment type="caution">
    <text evidence="2">The sequence shown here is derived from an EMBL/GenBank/DDBJ whole genome shotgun (WGS) entry which is preliminary data.</text>
</comment>
<proteinExistence type="predicted"/>
<evidence type="ECO:0000256" key="1">
    <source>
        <dbReference type="SAM" id="MobiDB-lite"/>
    </source>
</evidence>
<dbReference type="Proteomes" id="UP000554482">
    <property type="component" value="Unassembled WGS sequence"/>
</dbReference>